<dbReference type="GO" id="GO:0016787">
    <property type="term" value="F:hydrolase activity"/>
    <property type="evidence" value="ECO:0007669"/>
    <property type="project" value="UniProtKB-KW"/>
</dbReference>
<evidence type="ECO:0000256" key="3">
    <source>
        <dbReference type="ARBA" id="ARBA00022801"/>
    </source>
</evidence>
<dbReference type="InterPro" id="IPR006311">
    <property type="entry name" value="TAT_signal"/>
</dbReference>
<dbReference type="InterPro" id="IPR036866">
    <property type="entry name" value="RibonucZ/Hydroxyglut_hydro"/>
</dbReference>
<protein>
    <submittedName>
        <fullName evidence="6">MBL fold metallo-hydrolase</fullName>
    </submittedName>
</protein>
<keyword evidence="4" id="KW-0862">Zinc</keyword>
<comment type="similarity">
    <text evidence="1">Belongs to the metallo-beta-lactamase superfamily.</text>
</comment>
<evidence type="ECO:0000256" key="2">
    <source>
        <dbReference type="ARBA" id="ARBA00022723"/>
    </source>
</evidence>
<dbReference type="InterPro" id="IPR001279">
    <property type="entry name" value="Metallo-B-lactamas"/>
</dbReference>
<dbReference type="CDD" id="cd07720">
    <property type="entry name" value="OPHC2-like_MBL-fold"/>
    <property type="match status" value="1"/>
</dbReference>
<dbReference type="Gene3D" id="3.60.15.10">
    <property type="entry name" value="Ribonuclease Z/Hydroxyacylglutathione hydrolase-like"/>
    <property type="match status" value="1"/>
</dbReference>
<sequence>MTRHQQGFTSLSRREILQILACGTAALTLSRPTMAGATAKFAAGEAELTVVSDGNLVLPAAFIFPDIEEAERTALLTEYKLPTDTLSPDCNISLLRSGDRLAIFDVGSGPNFMPTAGKLVENLAEAGIDPAEVTDVIFTHAHPDHFWGLTDELDELIFPDATYRMAQVEWDFWRADDTLDKMPEDRKSFVVGAQNRMPLIEDRIELFAPGEEIFPGVEAVDTPGHTPGHVSFMVHGGSEPMLIGGDVLSNTVSFAKPDWHWGTDQDPALGAQTRKKLLDRLAAEKVRLIGFHLPHPGSGMALAKGDSYRFVPDA</sequence>
<dbReference type="EMBL" id="RKST01000033">
    <property type="protein sequence ID" value="RUM95699.1"/>
    <property type="molecule type" value="Genomic_DNA"/>
</dbReference>
<dbReference type="Pfam" id="PF00753">
    <property type="entry name" value="Lactamase_B"/>
    <property type="match status" value="1"/>
</dbReference>
<keyword evidence="3 6" id="KW-0378">Hydrolase</keyword>
<gene>
    <name evidence="6" type="ORF">EET67_21885</name>
</gene>
<name>A0A432V0J8_9HYPH</name>
<dbReference type="PANTHER" id="PTHR42978">
    <property type="entry name" value="QUORUM-QUENCHING LACTONASE YTNP-RELATED-RELATED"/>
    <property type="match status" value="1"/>
</dbReference>
<evidence type="ECO:0000259" key="5">
    <source>
        <dbReference type="SMART" id="SM00849"/>
    </source>
</evidence>
<keyword evidence="2" id="KW-0479">Metal-binding</keyword>
<feature type="domain" description="Metallo-beta-lactamase" evidence="5">
    <location>
        <begin position="89"/>
        <end position="292"/>
    </location>
</feature>
<dbReference type="GO" id="GO:0046872">
    <property type="term" value="F:metal ion binding"/>
    <property type="evidence" value="ECO:0007669"/>
    <property type="project" value="UniProtKB-KW"/>
</dbReference>
<dbReference type="SMART" id="SM00849">
    <property type="entry name" value="Lactamase_B"/>
    <property type="match status" value="1"/>
</dbReference>
<evidence type="ECO:0000313" key="6">
    <source>
        <dbReference type="EMBL" id="RUM95699.1"/>
    </source>
</evidence>
<keyword evidence="7" id="KW-1185">Reference proteome</keyword>
<organism evidence="6 7">
    <name type="scientific">Borborobacter arsenicus</name>
    <dbReference type="NCBI Taxonomy" id="1851146"/>
    <lineage>
        <taxon>Bacteria</taxon>
        <taxon>Pseudomonadati</taxon>
        <taxon>Pseudomonadota</taxon>
        <taxon>Alphaproteobacteria</taxon>
        <taxon>Hyphomicrobiales</taxon>
        <taxon>Phyllobacteriaceae</taxon>
        <taxon>Borborobacter</taxon>
    </lineage>
</organism>
<accession>A0A432V0J8</accession>
<comment type="caution">
    <text evidence="6">The sequence shown here is derived from an EMBL/GenBank/DDBJ whole genome shotgun (WGS) entry which is preliminary data.</text>
</comment>
<dbReference type="AlphaFoldDB" id="A0A432V0J8"/>
<evidence type="ECO:0000256" key="1">
    <source>
        <dbReference type="ARBA" id="ARBA00007749"/>
    </source>
</evidence>
<dbReference type="PROSITE" id="PS51318">
    <property type="entry name" value="TAT"/>
    <property type="match status" value="1"/>
</dbReference>
<dbReference type="PANTHER" id="PTHR42978:SF6">
    <property type="entry name" value="QUORUM-QUENCHING LACTONASE YTNP-RELATED"/>
    <property type="match status" value="1"/>
</dbReference>
<dbReference type="RefSeq" id="WP_128628477.1">
    <property type="nucleotide sequence ID" value="NZ_RKST01000033.1"/>
</dbReference>
<reference evidence="6 7" key="1">
    <citation type="submission" date="2018-11" db="EMBL/GenBank/DDBJ databases">
        <title>Pseudaminobacter arsenicus sp. nov., an arsenic-resistant bacterium isolated from arsenic-rich aquifers.</title>
        <authorList>
            <person name="Mu Y."/>
        </authorList>
    </citation>
    <scope>NUCLEOTIDE SEQUENCE [LARGE SCALE GENOMIC DNA]</scope>
    <source>
        <strain evidence="6 7">CB3</strain>
    </source>
</reference>
<evidence type="ECO:0000256" key="4">
    <source>
        <dbReference type="ARBA" id="ARBA00022833"/>
    </source>
</evidence>
<evidence type="ECO:0000313" key="7">
    <source>
        <dbReference type="Proteomes" id="UP000281647"/>
    </source>
</evidence>
<dbReference type="Proteomes" id="UP000281647">
    <property type="component" value="Unassembled WGS sequence"/>
</dbReference>
<dbReference type="OrthoDB" id="9773738at2"/>
<dbReference type="SUPFAM" id="SSF56281">
    <property type="entry name" value="Metallo-hydrolase/oxidoreductase"/>
    <property type="match status" value="1"/>
</dbReference>
<dbReference type="InterPro" id="IPR051013">
    <property type="entry name" value="MBL_superfamily_lactonases"/>
</dbReference>
<proteinExistence type="inferred from homology"/>